<keyword evidence="3" id="KW-1185">Reference proteome</keyword>
<name>A0A0V0T7Y9_9BILA</name>
<comment type="caution">
    <text evidence="1">The sequence shown here is derived from an EMBL/GenBank/DDBJ whole genome shotgun (WGS) entry which is preliminary data.</text>
</comment>
<accession>A0A0V0T7Y9</accession>
<evidence type="ECO:0000313" key="1">
    <source>
        <dbReference type="EMBL" id="KRX35116.1"/>
    </source>
</evidence>
<reference evidence="1 3" key="1">
    <citation type="submission" date="2015-01" db="EMBL/GenBank/DDBJ databases">
        <title>Evolution of Trichinella species and genotypes.</title>
        <authorList>
            <person name="Korhonen P.K."/>
            <person name="Edoardo P."/>
            <person name="Giuseppe L.R."/>
            <person name="Gasser R.B."/>
        </authorList>
    </citation>
    <scope>NUCLEOTIDE SEQUENCE [LARGE SCALE GENOMIC DNA]</scope>
    <source>
        <strain evidence="1">ISS417</strain>
    </source>
</reference>
<dbReference type="Proteomes" id="UP000055048">
    <property type="component" value="Unassembled WGS sequence"/>
</dbReference>
<protein>
    <submittedName>
        <fullName evidence="1">Uncharacterized protein</fullName>
    </submittedName>
</protein>
<dbReference type="EMBL" id="JYDJ01000103">
    <property type="protein sequence ID" value="KRX44139.1"/>
    <property type="molecule type" value="Genomic_DNA"/>
</dbReference>
<sequence>MRLHRKIGTANMDKLLYEMWNNGVGSGRVHQLIVREPWNERSLTLKLNMVLKKRAESAS</sequence>
<proteinExistence type="predicted"/>
<gene>
    <name evidence="1" type="ORF">T05_14558</name>
    <name evidence="2" type="ORF">T05_6685</name>
</gene>
<dbReference type="EMBL" id="JYDJ01000474">
    <property type="protein sequence ID" value="KRX35116.1"/>
    <property type="molecule type" value="Genomic_DNA"/>
</dbReference>
<evidence type="ECO:0000313" key="2">
    <source>
        <dbReference type="EMBL" id="KRX44139.1"/>
    </source>
</evidence>
<dbReference type="AlphaFoldDB" id="A0A0V0T7Y9"/>
<evidence type="ECO:0000313" key="3">
    <source>
        <dbReference type="Proteomes" id="UP000055048"/>
    </source>
</evidence>
<organism evidence="1 3">
    <name type="scientific">Trichinella murrelli</name>
    <dbReference type="NCBI Taxonomy" id="144512"/>
    <lineage>
        <taxon>Eukaryota</taxon>
        <taxon>Metazoa</taxon>
        <taxon>Ecdysozoa</taxon>
        <taxon>Nematoda</taxon>
        <taxon>Enoplea</taxon>
        <taxon>Dorylaimia</taxon>
        <taxon>Trichinellida</taxon>
        <taxon>Trichinellidae</taxon>
        <taxon>Trichinella</taxon>
    </lineage>
</organism>